<dbReference type="InterPro" id="IPR008761">
    <property type="entry name" value="Peptidase_S37"/>
</dbReference>
<dbReference type="Proteomes" id="UP001596183">
    <property type="component" value="Unassembled WGS sequence"/>
</dbReference>
<reference evidence="3" key="1">
    <citation type="journal article" date="2019" name="Int. J. Syst. Evol. Microbiol.">
        <title>The Global Catalogue of Microorganisms (GCM) 10K type strain sequencing project: providing services to taxonomists for standard genome sequencing and annotation.</title>
        <authorList>
            <consortium name="The Broad Institute Genomics Platform"/>
            <consortium name="The Broad Institute Genome Sequencing Center for Infectious Disease"/>
            <person name="Wu L."/>
            <person name="Ma J."/>
        </authorList>
    </citation>
    <scope>NUCLEOTIDE SEQUENCE [LARGE SCALE GENOMIC DNA]</scope>
    <source>
        <strain evidence="3">JCM 13852</strain>
    </source>
</reference>
<name>A0ABW0Y0D3_9ACTN</name>
<gene>
    <name evidence="2" type="ORF">ACFP2V_37800</name>
</gene>
<comment type="caution">
    <text evidence="2">The sequence shown here is derived from an EMBL/GenBank/DDBJ whole genome shotgun (WGS) entry which is preliminary data.</text>
</comment>
<proteinExistence type="predicted"/>
<evidence type="ECO:0000256" key="1">
    <source>
        <dbReference type="SAM" id="MobiDB-lite"/>
    </source>
</evidence>
<dbReference type="EMBL" id="JBHSPC010000167">
    <property type="protein sequence ID" value="MFC5675603.1"/>
    <property type="molecule type" value="Genomic_DNA"/>
</dbReference>
<keyword evidence="3" id="KW-1185">Reference proteome</keyword>
<evidence type="ECO:0000313" key="3">
    <source>
        <dbReference type="Proteomes" id="UP001596183"/>
    </source>
</evidence>
<accession>A0ABW0Y0D3</accession>
<protein>
    <submittedName>
        <fullName evidence="2">SEC-C metal-binding domain-containing protein</fullName>
    </submittedName>
</protein>
<dbReference type="Pfam" id="PF02810">
    <property type="entry name" value="SEC-C"/>
    <property type="match status" value="1"/>
</dbReference>
<dbReference type="RefSeq" id="WP_381221003.1">
    <property type="nucleotide sequence ID" value="NZ_JBHSPC010000167.1"/>
</dbReference>
<dbReference type="InterPro" id="IPR004027">
    <property type="entry name" value="SEC_C_motif"/>
</dbReference>
<evidence type="ECO:0000313" key="2">
    <source>
        <dbReference type="EMBL" id="MFC5675603.1"/>
    </source>
</evidence>
<dbReference type="Pfam" id="PF05576">
    <property type="entry name" value="Peptidase_S37"/>
    <property type="match status" value="1"/>
</dbReference>
<organism evidence="2 3">
    <name type="scientific">Streptomyces incanus</name>
    <dbReference type="NCBI Taxonomy" id="887453"/>
    <lineage>
        <taxon>Bacteria</taxon>
        <taxon>Bacillati</taxon>
        <taxon>Actinomycetota</taxon>
        <taxon>Actinomycetes</taxon>
        <taxon>Kitasatosporales</taxon>
        <taxon>Streptomycetaceae</taxon>
        <taxon>Streptomyces</taxon>
    </lineage>
</organism>
<dbReference type="SUPFAM" id="SSF103642">
    <property type="entry name" value="Sec-C motif"/>
    <property type="match status" value="1"/>
</dbReference>
<sequence length="171" mass="18702">MPALYGKSDATIRGTRRPRRPPPPIDSELVRLACLLRHPGAVEPRSLVPRDIPVRFDPGAMPDIDRRVRRSGTRLLFVNGTQDPSIAEPFPPGRHDSRVLRAPGTDHHTIIAAFPTADRTEATTPDDTDLLPQYATTLAARGRALPWPPQRSAACWCGSGRAYGECHGMTG</sequence>
<feature type="region of interest" description="Disordered" evidence="1">
    <location>
        <begin position="1"/>
        <end position="26"/>
    </location>
</feature>